<evidence type="ECO:0000313" key="3">
    <source>
        <dbReference type="Proteomes" id="UP000054524"/>
    </source>
</evidence>
<dbReference type="Proteomes" id="UP000054524">
    <property type="component" value="Unassembled WGS sequence"/>
</dbReference>
<accession>A0A086J544</accession>
<dbReference type="HOGENOM" id="CLU_644192_0_0_1"/>
<comment type="caution">
    <text evidence="2">The sequence shown here is derived from an EMBL/GenBank/DDBJ whole genome shotgun (WGS) entry which is preliminary data.</text>
</comment>
<organism evidence="2 3">
    <name type="scientific">Nematocida ausubeli (strain ATCC PRA-371 / ERTm2)</name>
    <name type="common">Nematode killer fungus</name>
    <dbReference type="NCBI Taxonomy" id="1913371"/>
    <lineage>
        <taxon>Eukaryota</taxon>
        <taxon>Fungi</taxon>
        <taxon>Fungi incertae sedis</taxon>
        <taxon>Microsporidia</taxon>
        <taxon>Nematocida</taxon>
    </lineage>
</organism>
<proteinExistence type="predicted"/>
<evidence type="ECO:0000313" key="2">
    <source>
        <dbReference type="EMBL" id="KFG27262.1"/>
    </source>
</evidence>
<dbReference type="RefSeq" id="XP_052905817.1">
    <property type="nucleotide sequence ID" value="XM_053047992.1"/>
</dbReference>
<gene>
    <name evidence="2" type="ORF">NESG_00340</name>
</gene>
<protein>
    <submittedName>
        <fullName evidence="2">Uncharacterized protein</fullName>
    </submittedName>
</protein>
<sequence length="367" mass="41841">MGQAKEKENIPYGEKNNEYTGMTIDEKSEYLEGKLDILKRNTAEKERRWARECEEIKKERIEMGSRIEEMKKEIKRLKEELREEKAETKMIKRIKSESALVPGYTQSTQCSTAIPTQITVENSCSIKNLNGNTAMKQTILSKPKEVHALSTGDAAQTALPIEWILSHLKGEILFSLTDLSSSKLKVFGRFFKREFDSLYNRKEVLAGIEGSQSTKHLIKCLLYLSDRPEIISSCMPYVFMKHIVPDGKLYIKDIVRILYKVGVAPFLQSANTIDDIKRFFNECRESEELLSLVEALAQKSPRGIARLISEEYLVYACSTHPERARRLIGLLEGCGVNSASSEAIIALYTSSDLSQYDSQNKEYTFFL</sequence>
<reference evidence="2 3" key="1">
    <citation type="journal article" date="2014" name="Genome Announc.">
        <title>Genome Sequence of the Microsporidian Species Nematocida sp1 Strain ERTm6 (ATCC PRA-372).</title>
        <authorList>
            <person name="Bakowski M.A."/>
            <person name="Priest M."/>
            <person name="Young S."/>
            <person name="Cuomo C.A."/>
            <person name="Troemel E.R."/>
        </authorList>
    </citation>
    <scope>NUCLEOTIDE SEQUENCE [LARGE SCALE GENOMIC DNA]</scope>
    <source>
        <strain evidence="2 3">ERTm6</strain>
    </source>
</reference>
<evidence type="ECO:0000256" key="1">
    <source>
        <dbReference type="SAM" id="Coils"/>
    </source>
</evidence>
<keyword evidence="1" id="KW-0175">Coiled coil</keyword>
<feature type="coiled-coil region" evidence="1">
    <location>
        <begin position="53"/>
        <end position="94"/>
    </location>
</feature>
<dbReference type="GeneID" id="77675313"/>
<keyword evidence="3" id="KW-1185">Reference proteome</keyword>
<dbReference type="EMBL" id="AKIJ01000001">
    <property type="protein sequence ID" value="KFG27262.1"/>
    <property type="molecule type" value="Genomic_DNA"/>
</dbReference>
<dbReference type="AlphaFoldDB" id="A0A086J544"/>
<name>A0A086J544_NEMA1</name>